<dbReference type="AlphaFoldDB" id="A0AAE5WRT4"/>
<evidence type="ECO:0000313" key="3">
    <source>
        <dbReference type="Proteomes" id="UP000220927"/>
    </source>
</evidence>
<dbReference type="EMBL" id="CP035000">
    <property type="protein sequence ID" value="QAS81341.1"/>
    <property type="molecule type" value="Genomic_DNA"/>
</dbReference>
<dbReference type="KEGG" id="rad:CO657_25855"/>
<dbReference type="Proteomes" id="UP000220927">
    <property type="component" value="Plasmid pRapFH23b"/>
</dbReference>
<geneLocation type="plasmid" evidence="3">
    <name>prapfh23b</name>
</geneLocation>
<protein>
    <submittedName>
        <fullName evidence="2">DUF3991 domain-containing protein</fullName>
    </submittedName>
</protein>
<evidence type="ECO:0000259" key="1">
    <source>
        <dbReference type="Pfam" id="PF13154"/>
    </source>
</evidence>
<gene>
    <name evidence="2" type="ORF">CO657_25855</name>
</gene>
<dbReference type="Pfam" id="PF13154">
    <property type="entry name" value="DUF3991"/>
    <property type="match status" value="1"/>
</dbReference>
<dbReference type="InterPro" id="IPR025054">
    <property type="entry name" value="DUF3991"/>
</dbReference>
<keyword evidence="3" id="KW-1185">Reference proteome</keyword>
<name>A0AAE5WRT4_9HYPH</name>
<dbReference type="Pfam" id="PF13155">
    <property type="entry name" value="Toprim_2"/>
    <property type="match status" value="1"/>
</dbReference>
<dbReference type="Gene3D" id="3.40.1360.10">
    <property type="match status" value="1"/>
</dbReference>
<sequence length="311" mass="33933">MDRQQIELVRSKVSCASVLVAAGFLLDKQESTRRALKFRRGGEIVIVTHDGAGWFDPLSDNKGDVFALACLLDRIPFNVSVERVGGLAGVDCPPGFSPPGLRIRRGAPSPLIERWDGRPALVLNSAAGRYLHHERALPPVLLNVAARADVVRQGPYGSTWFRHEDGKGGLTGWEERGPTWRGFSSGGTKTLYRFGKPTSPRVCITEAAIDALSLAAIERQRVDTLYASTGGGWSPSTVEAIKATAAGAMLVAATDADPQGEVYADRLRQIADRAGCDFIRLLPRAADWNEDLQRKREWGSAFPSDRQTLRR</sequence>
<feature type="domain" description="DUF3991" evidence="1">
    <location>
        <begin position="129"/>
        <end position="196"/>
    </location>
</feature>
<accession>A0AAE5WRT4</accession>
<dbReference type="CDD" id="cd00188">
    <property type="entry name" value="TOPRIM"/>
    <property type="match status" value="1"/>
</dbReference>
<organism evidence="2 3">
    <name type="scientific">Rhizobium acidisoli</name>
    <dbReference type="NCBI Taxonomy" id="1538158"/>
    <lineage>
        <taxon>Bacteria</taxon>
        <taxon>Pseudomonadati</taxon>
        <taxon>Pseudomonadota</taxon>
        <taxon>Alphaproteobacteria</taxon>
        <taxon>Hyphomicrobiales</taxon>
        <taxon>Rhizobiaceae</taxon>
        <taxon>Rhizobium/Agrobacterium group</taxon>
        <taxon>Rhizobium</taxon>
    </lineage>
</organism>
<keyword evidence="2" id="KW-0614">Plasmid</keyword>
<evidence type="ECO:0000313" key="2">
    <source>
        <dbReference type="EMBL" id="QAS81341.1"/>
    </source>
</evidence>
<reference evidence="2 3" key="1">
    <citation type="submission" date="2019-01" db="EMBL/GenBank/DDBJ databases">
        <title>Genomic insights into the origins and evolution of symbiotic genes in the Phaseolus vulgaris microsymbionts.</title>
        <authorList>
            <person name="Tong W."/>
        </authorList>
    </citation>
    <scope>NUCLEOTIDE SEQUENCE [LARGE SCALE GENOMIC DNA]</scope>
    <source>
        <strain evidence="2 3">FH23</strain>
        <plasmid evidence="3">prapfh23b</plasmid>
    </source>
</reference>
<proteinExistence type="predicted"/>
<dbReference type="RefSeq" id="WP_054185209.1">
    <property type="nucleotide sequence ID" value="NZ_CP035000.1"/>
</dbReference>